<dbReference type="RefSeq" id="XP_068361185.1">
    <property type="nucleotide sequence ID" value="XM_068503238.1"/>
</dbReference>
<reference evidence="1" key="1">
    <citation type="submission" date="2016-10" db="EMBL/GenBank/DDBJ databases">
        <authorList>
            <person name="Benchimol M."/>
            <person name="Almeida L.G."/>
            <person name="Vasconcelos A.T."/>
            <person name="Perreira-Neves A."/>
            <person name="Rosa I.A."/>
            <person name="Tasca T."/>
            <person name="Bogo M.R."/>
            <person name="de Souza W."/>
        </authorList>
    </citation>
    <scope>NUCLEOTIDE SEQUENCE [LARGE SCALE GENOMIC DNA]</scope>
    <source>
        <strain evidence="1">K</strain>
    </source>
</reference>
<dbReference type="VEuPathDB" id="TrichDB:TRFO_23586"/>
<evidence type="ECO:0000313" key="1">
    <source>
        <dbReference type="EMBL" id="OHT08049.1"/>
    </source>
</evidence>
<name>A0A1J4K978_9EUKA</name>
<keyword evidence="2" id="KW-1185">Reference proteome</keyword>
<dbReference type="Proteomes" id="UP000179807">
    <property type="component" value="Unassembled WGS sequence"/>
</dbReference>
<dbReference type="EMBL" id="MLAK01000679">
    <property type="protein sequence ID" value="OHT08049.1"/>
    <property type="molecule type" value="Genomic_DNA"/>
</dbReference>
<comment type="caution">
    <text evidence="1">The sequence shown here is derived from an EMBL/GenBank/DDBJ whole genome shotgun (WGS) entry which is preliminary data.</text>
</comment>
<accession>A0A1J4K978</accession>
<organism evidence="1 2">
    <name type="scientific">Tritrichomonas foetus</name>
    <dbReference type="NCBI Taxonomy" id="1144522"/>
    <lineage>
        <taxon>Eukaryota</taxon>
        <taxon>Metamonada</taxon>
        <taxon>Parabasalia</taxon>
        <taxon>Tritrichomonadida</taxon>
        <taxon>Tritrichomonadidae</taxon>
        <taxon>Tritrichomonas</taxon>
    </lineage>
</organism>
<protein>
    <submittedName>
        <fullName evidence="1">Uncharacterized protein</fullName>
    </submittedName>
</protein>
<dbReference type="GeneID" id="94837942"/>
<dbReference type="InterPro" id="IPR016024">
    <property type="entry name" value="ARM-type_fold"/>
</dbReference>
<proteinExistence type="predicted"/>
<gene>
    <name evidence="1" type="ORF">TRFO_23586</name>
</gene>
<sequence>MNADYKSFESGLKYQRVENLMRPDNCNNNEQSDIIEIQPAEDCDSDLSEKCIELFDSNKSPLNLLMETYPMNIPIFDYSFIESFVRYYSQSLPDSDILMNSIITSNRHNLDKLFTLNIFDLLYMKAPNSLQSILNIIKMNDRGSNYFGNSGGLCVLSHFSNLEDYQNIISEILLVVSKKYVIDFGIELLGPCSLNIQNATYQNLFHNLLSSQNIEVIKSTLSSIENMYMVQSRSFELIEPFFIEVFNNLIDSLNPQLNNQLNNHLNIQLDATIDGYLNEELNNTEIIVKILEVSYYMNSHTLTPKLLYICQIFLHQENELAVIDSILFIEKSIGFICENFNQYSSLISSLFYSYENGTFKTKNHAVNAISVFSLLCPSEFYLNFLDLGFFQLLSNYFQTPLSRQHVDLIINNLNLFMDKLQNHNICEFDKASLSELHQTIQPFLSDPYDKIRLFTQNILNIIDNFLQEES</sequence>
<evidence type="ECO:0000313" key="2">
    <source>
        <dbReference type="Proteomes" id="UP000179807"/>
    </source>
</evidence>
<dbReference type="AlphaFoldDB" id="A0A1J4K978"/>
<dbReference type="SUPFAM" id="SSF48371">
    <property type="entry name" value="ARM repeat"/>
    <property type="match status" value="1"/>
</dbReference>